<feature type="compositionally biased region" description="Low complexity" evidence="3">
    <location>
        <begin position="1"/>
        <end position="14"/>
    </location>
</feature>
<dbReference type="PANTHER" id="PTHR31874:SF1">
    <property type="entry name" value="ZINC FINGER PROTEIN CONSTANS-LIKE 6"/>
    <property type="match status" value="1"/>
</dbReference>
<feature type="domain" description="CCT" evidence="4">
    <location>
        <begin position="608"/>
        <end position="650"/>
    </location>
</feature>
<feature type="compositionally biased region" description="Gly residues" evidence="3">
    <location>
        <begin position="365"/>
        <end position="379"/>
    </location>
</feature>
<evidence type="ECO:0000256" key="3">
    <source>
        <dbReference type="SAM" id="MobiDB-lite"/>
    </source>
</evidence>
<feature type="compositionally biased region" description="Low complexity" evidence="3">
    <location>
        <begin position="491"/>
        <end position="502"/>
    </location>
</feature>
<name>A0ABD3P0I4_9STRA</name>
<dbReference type="InterPro" id="IPR010402">
    <property type="entry name" value="CCT_domain"/>
</dbReference>
<dbReference type="InterPro" id="IPR052453">
    <property type="entry name" value="CONSTANS-like_ZF"/>
</dbReference>
<accession>A0ABD3P0I4</accession>
<evidence type="ECO:0000256" key="2">
    <source>
        <dbReference type="ARBA" id="ARBA00023242"/>
    </source>
</evidence>
<dbReference type="GO" id="GO:0005634">
    <property type="term" value="C:nucleus"/>
    <property type="evidence" value="ECO:0007669"/>
    <property type="project" value="UniProtKB-SubCell"/>
</dbReference>
<feature type="compositionally biased region" description="Basic residues" evidence="3">
    <location>
        <begin position="507"/>
        <end position="516"/>
    </location>
</feature>
<feature type="region of interest" description="Disordered" evidence="3">
    <location>
        <begin position="485"/>
        <end position="545"/>
    </location>
</feature>
<feature type="region of interest" description="Disordered" evidence="3">
    <location>
        <begin position="358"/>
        <end position="388"/>
    </location>
</feature>
<organism evidence="5 6">
    <name type="scientific">Stephanodiscus triporus</name>
    <dbReference type="NCBI Taxonomy" id="2934178"/>
    <lineage>
        <taxon>Eukaryota</taxon>
        <taxon>Sar</taxon>
        <taxon>Stramenopiles</taxon>
        <taxon>Ochrophyta</taxon>
        <taxon>Bacillariophyta</taxon>
        <taxon>Coscinodiscophyceae</taxon>
        <taxon>Thalassiosirophycidae</taxon>
        <taxon>Stephanodiscales</taxon>
        <taxon>Stephanodiscaceae</taxon>
        <taxon>Stephanodiscus</taxon>
    </lineage>
</organism>
<sequence length="663" mass="72450">MASTTRSRSGATSAPPKQQSRQGNLGNVLMSYDHSSQDQSRSMSSLQHQNQHQHEHEHQHHHHQQQQQTGHRLTIDVPGKSVNTIDDGLDDDDDGDGDDDRERSLTLGSEFDLGWITGGKEGRGMSISGLLTPLGEYATTNMDDPTVVSSDQVSASAAQRAPNTTQQQQQHHVVGTATAVGGMQRWQQQQVPARSRGDSTASASHFLNGLFHHTHNQQQPPPSRARGQVAIAHTPPTQMGNSYENSHFGKRMRAGSISGRLRSMSDLEDAGTISREQKSILKDLIIAGDDSVQCAIDRYEAGDASALEEMIRGGYLLARSSADVDLLGDIDLDFLNVHEDDEEGDGGGMMFGNMDEIGDGAQQPVGGGGSSRGGTGGRTSGANDGIGDLEFNGDDFAPSFVSSSSLNAHHHYPAQQVATRGVRGNSVDDVEFHRYRANSLAVPGSLLDGANTDDESQISFGRWMDQHVAGGGTRECELLMASKFEGPPKWTTTTTTAEAAASDVKKTKAKKEKTKKTPSSSPVKKEKKDPRERKSQSKMKDMMEGISSSNTISIPEDEFDEVSEEVQSGLGRPRSMSDPNLSVRLDDHGLLHVDGPEGWVGAYSPDSRQLRVNRFLEKRNHRVWVKKVKYDVRKNFADSRLRVKGRFVKKEDEMLMRELMSLT</sequence>
<evidence type="ECO:0000259" key="4">
    <source>
        <dbReference type="PROSITE" id="PS51017"/>
    </source>
</evidence>
<comment type="caution">
    <text evidence="5">The sequence shown here is derived from an EMBL/GenBank/DDBJ whole genome shotgun (WGS) entry which is preliminary data.</text>
</comment>
<evidence type="ECO:0000313" key="5">
    <source>
        <dbReference type="EMBL" id="KAL3781689.1"/>
    </source>
</evidence>
<feature type="compositionally biased region" description="Acidic residues" evidence="3">
    <location>
        <begin position="87"/>
        <end position="99"/>
    </location>
</feature>
<dbReference type="AlphaFoldDB" id="A0ABD3P0I4"/>
<dbReference type="EMBL" id="JALLAZ020001053">
    <property type="protein sequence ID" value="KAL3781689.1"/>
    <property type="molecule type" value="Genomic_DNA"/>
</dbReference>
<comment type="subcellular location">
    <subcellularLocation>
        <location evidence="1">Nucleus</location>
    </subcellularLocation>
</comment>
<keyword evidence="2" id="KW-0539">Nucleus</keyword>
<dbReference type="PANTHER" id="PTHR31874">
    <property type="entry name" value="CCT MOTIF FAMILY PROTEIN, EXPRESSED"/>
    <property type="match status" value="1"/>
</dbReference>
<dbReference type="Proteomes" id="UP001530315">
    <property type="component" value="Unassembled WGS sequence"/>
</dbReference>
<protein>
    <recommendedName>
        <fullName evidence="4">CCT domain-containing protein</fullName>
    </recommendedName>
</protein>
<dbReference type="Pfam" id="PF06203">
    <property type="entry name" value="CCT"/>
    <property type="match status" value="1"/>
</dbReference>
<keyword evidence="6" id="KW-1185">Reference proteome</keyword>
<feature type="region of interest" description="Disordered" evidence="3">
    <location>
        <begin position="1"/>
        <end position="105"/>
    </location>
</feature>
<gene>
    <name evidence="5" type="ORF">ACHAW5_011059</name>
</gene>
<feature type="compositionally biased region" description="Low complexity" evidence="3">
    <location>
        <begin position="37"/>
        <end position="50"/>
    </location>
</feature>
<proteinExistence type="predicted"/>
<evidence type="ECO:0000313" key="6">
    <source>
        <dbReference type="Proteomes" id="UP001530315"/>
    </source>
</evidence>
<feature type="compositionally biased region" description="Basic and acidic residues" evidence="3">
    <location>
        <begin position="523"/>
        <end position="543"/>
    </location>
</feature>
<feature type="compositionally biased region" description="Polar residues" evidence="3">
    <location>
        <begin position="15"/>
        <end position="25"/>
    </location>
</feature>
<reference evidence="5 6" key="1">
    <citation type="submission" date="2024-10" db="EMBL/GenBank/DDBJ databases">
        <title>Updated reference genomes for cyclostephanoid diatoms.</title>
        <authorList>
            <person name="Roberts W.R."/>
            <person name="Alverson A.J."/>
        </authorList>
    </citation>
    <scope>NUCLEOTIDE SEQUENCE [LARGE SCALE GENOMIC DNA]</scope>
    <source>
        <strain evidence="5 6">AJA276-08</strain>
    </source>
</reference>
<evidence type="ECO:0000256" key="1">
    <source>
        <dbReference type="ARBA" id="ARBA00004123"/>
    </source>
</evidence>
<dbReference type="PROSITE" id="PS51017">
    <property type="entry name" value="CCT"/>
    <property type="match status" value="1"/>
</dbReference>